<evidence type="ECO:0000313" key="1">
    <source>
        <dbReference type="EMBL" id="KZV38648.1"/>
    </source>
</evidence>
<gene>
    <name evidence="1" type="ORF">F511_11746</name>
</gene>
<sequence>MDVGESHEECGGFALGKFDKDVPKDSSGLMIIRLLEVEIMQITGIIGISMHRSGSSEGSREITQVCIEEHRTEELDGEQHAPIEGSEHQAQSCTEGQLAPNQISRMEKQATSISGGGIIGIIHEENDTSLENVETSFEQEQLAPVCTDIYTATEVQNKEEQQVLAQSDAYILFALDLV</sequence>
<proteinExistence type="predicted"/>
<protein>
    <submittedName>
        <fullName evidence="1">Uncharacterized protein</fullName>
    </submittedName>
</protein>
<dbReference type="Proteomes" id="UP000250235">
    <property type="component" value="Unassembled WGS sequence"/>
</dbReference>
<dbReference type="EMBL" id="KV001773">
    <property type="protein sequence ID" value="KZV38648.1"/>
    <property type="molecule type" value="Genomic_DNA"/>
</dbReference>
<dbReference type="AlphaFoldDB" id="A0A2Z7BYE6"/>
<organism evidence="1 2">
    <name type="scientific">Dorcoceras hygrometricum</name>
    <dbReference type="NCBI Taxonomy" id="472368"/>
    <lineage>
        <taxon>Eukaryota</taxon>
        <taxon>Viridiplantae</taxon>
        <taxon>Streptophyta</taxon>
        <taxon>Embryophyta</taxon>
        <taxon>Tracheophyta</taxon>
        <taxon>Spermatophyta</taxon>
        <taxon>Magnoliopsida</taxon>
        <taxon>eudicotyledons</taxon>
        <taxon>Gunneridae</taxon>
        <taxon>Pentapetalae</taxon>
        <taxon>asterids</taxon>
        <taxon>lamiids</taxon>
        <taxon>Lamiales</taxon>
        <taxon>Gesneriaceae</taxon>
        <taxon>Didymocarpoideae</taxon>
        <taxon>Trichosporeae</taxon>
        <taxon>Loxocarpinae</taxon>
        <taxon>Dorcoceras</taxon>
    </lineage>
</organism>
<name>A0A2Z7BYE6_9LAMI</name>
<reference evidence="1 2" key="1">
    <citation type="journal article" date="2015" name="Proc. Natl. Acad. Sci. U.S.A.">
        <title>The resurrection genome of Boea hygrometrica: A blueprint for survival of dehydration.</title>
        <authorList>
            <person name="Xiao L."/>
            <person name="Yang G."/>
            <person name="Zhang L."/>
            <person name="Yang X."/>
            <person name="Zhao S."/>
            <person name="Ji Z."/>
            <person name="Zhou Q."/>
            <person name="Hu M."/>
            <person name="Wang Y."/>
            <person name="Chen M."/>
            <person name="Xu Y."/>
            <person name="Jin H."/>
            <person name="Xiao X."/>
            <person name="Hu G."/>
            <person name="Bao F."/>
            <person name="Hu Y."/>
            <person name="Wan P."/>
            <person name="Li L."/>
            <person name="Deng X."/>
            <person name="Kuang T."/>
            <person name="Xiang C."/>
            <person name="Zhu J.K."/>
            <person name="Oliver M.J."/>
            <person name="He Y."/>
        </authorList>
    </citation>
    <scope>NUCLEOTIDE SEQUENCE [LARGE SCALE GENOMIC DNA]</scope>
    <source>
        <strain evidence="2">cv. XS01</strain>
    </source>
</reference>
<accession>A0A2Z7BYE6</accession>
<evidence type="ECO:0000313" key="2">
    <source>
        <dbReference type="Proteomes" id="UP000250235"/>
    </source>
</evidence>
<keyword evidence="2" id="KW-1185">Reference proteome</keyword>